<dbReference type="InterPro" id="IPR020568">
    <property type="entry name" value="Ribosomal_Su5_D2-typ_SF"/>
</dbReference>
<accession>A0A933SCP4</accession>
<sequence length="126" mass="13938">MSQPRSERLAPQHRMRSSDDFATVKRRGVAYRGRCCLLLALAAPGEVTRVGWIASKRGVGGAVQRNRARRRLREIVRRRWPRLPHHGFLLVFIASRASLSAPHQVLASEVESLLAHAGALAPAMAS</sequence>
<name>A0A933SCP4_UNCEI</name>
<dbReference type="EC" id="3.1.26.5" evidence="7 8"/>
<dbReference type="HAMAP" id="MF_00227">
    <property type="entry name" value="RNase_P"/>
    <property type="match status" value="1"/>
</dbReference>
<evidence type="ECO:0000313" key="9">
    <source>
        <dbReference type="EMBL" id="MBI5170116.1"/>
    </source>
</evidence>
<evidence type="ECO:0000256" key="1">
    <source>
        <dbReference type="ARBA" id="ARBA00002663"/>
    </source>
</evidence>
<dbReference type="InterPro" id="IPR000100">
    <property type="entry name" value="RNase_P"/>
</dbReference>
<keyword evidence="4 7" id="KW-0255">Endonuclease</keyword>
<proteinExistence type="inferred from homology"/>
<dbReference type="NCBIfam" id="TIGR00188">
    <property type="entry name" value="rnpA"/>
    <property type="match status" value="1"/>
</dbReference>
<dbReference type="Proteomes" id="UP000696931">
    <property type="component" value="Unassembled WGS sequence"/>
</dbReference>
<dbReference type="Pfam" id="PF00825">
    <property type="entry name" value="Ribonuclease_P"/>
    <property type="match status" value="1"/>
</dbReference>
<evidence type="ECO:0000256" key="7">
    <source>
        <dbReference type="HAMAP-Rule" id="MF_00227"/>
    </source>
</evidence>
<evidence type="ECO:0000313" key="10">
    <source>
        <dbReference type="Proteomes" id="UP000696931"/>
    </source>
</evidence>
<gene>
    <name evidence="7 9" type="primary">rnpA</name>
    <name evidence="9" type="ORF">HZA61_11550</name>
</gene>
<dbReference type="GO" id="GO:0001682">
    <property type="term" value="P:tRNA 5'-leader removal"/>
    <property type="evidence" value="ECO:0007669"/>
    <property type="project" value="UniProtKB-UniRule"/>
</dbReference>
<dbReference type="GO" id="GO:0004526">
    <property type="term" value="F:ribonuclease P activity"/>
    <property type="evidence" value="ECO:0007669"/>
    <property type="project" value="UniProtKB-UniRule"/>
</dbReference>
<evidence type="ECO:0000256" key="5">
    <source>
        <dbReference type="ARBA" id="ARBA00022801"/>
    </source>
</evidence>
<dbReference type="GO" id="GO:0030677">
    <property type="term" value="C:ribonuclease P complex"/>
    <property type="evidence" value="ECO:0007669"/>
    <property type="project" value="TreeGrafter"/>
</dbReference>
<comment type="catalytic activity">
    <reaction evidence="7">
        <text>Endonucleolytic cleavage of RNA, removing 5'-extranucleotides from tRNA precursor.</text>
        <dbReference type="EC" id="3.1.26.5"/>
    </reaction>
</comment>
<keyword evidence="6 7" id="KW-0694">RNA-binding</keyword>
<dbReference type="InterPro" id="IPR014721">
    <property type="entry name" value="Ribsml_uS5_D2-typ_fold_subgr"/>
</dbReference>
<dbReference type="GO" id="GO:0000049">
    <property type="term" value="F:tRNA binding"/>
    <property type="evidence" value="ECO:0007669"/>
    <property type="project" value="UniProtKB-UniRule"/>
</dbReference>
<dbReference type="PANTHER" id="PTHR33992">
    <property type="entry name" value="RIBONUCLEASE P PROTEIN COMPONENT"/>
    <property type="match status" value="1"/>
</dbReference>
<dbReference type="GO" id="GO:0042781">
    <property type="term" value="F:3'-tRNA processing endoribonuclease activity"/>
    <property type="evidence" value="ECO:0007669"/>
    <property type="project" value="TreeGrafter"/>
</dbReference>
<organism evidence="9 10">
    <name type="scientific">Eiseniibacteriota bacterium</name>
    <dbReference type="NCBI Taxonomy" id="2212470"/>
    <lineage>
        <taxon>Bacteria</taxon>
        <taxon>Candidatus Eiseniibacteriota</taxon>
    </lineage>
</organism>
<dbReference type="AlphaFoldDB" id="A0A933SCP4"/>
<dbReference type="Gene3D" id="3.30.230.10">
    <property type="match status" value="1"/>
</dbReference>
<dbReference type="SUPFAM" id="SSF54211">
    <property type="entry name" value="Ribosomal protein S5 domain 2-like"/>
    <property type="match status" value="1"/>
</dbReference>
<protein>
    <recommendedName>
        <fullName evidence="7 8">Ribonuclease P protein component</fullName>
        <shortName evidence="7">RNase P protein</shortName>
        <shortName evidence="7">RNaseP protein</shortName>
        <ecNumber evidence="7 8">3.1.26.5</ecNumber>
    </recommendedName>
    <alternativeName>
        <fullName evidence="7">Protein C5</fullName>
    </alternativeName>
</protein>
<keyword evidence="3 7" id="KW-0540">Nuclease</keyword>
<evidence type="ECO:0000256" key="8">
    <source>
        <dbReference type="NCBIfam" id="TIGR00188"/>
    </source>
</evidence>
<comment type="similarity">
    <text evidence="7">Belongs to the RnpA family.</text>
</comment>
<evidence type="ECO:0000256" key="4">
    <source>
        <dbReference type="ARBA" id="ARBA00022759"/>
    </source>
</evidence>
<reference evidence="9" key="1">
    <citation type="submission" date="2020-07" db="EMBL/GenBank/DDBJ databases">
        <title>Huge and variable diversity of episymbiotic CPR bacteria and DPANN archaea in groundwater ecosystems.</title>
        <authorList>
            <person name="He C.Y."/>
            <person name="Keren R."/>
            <person name="Whittaker M."/>
            <person name="Farag I.F."/>
            <person name="Doudna J."/>
            <person name="Cate J.H.D."/>
            <person name="Banfield J.F."/>
        </authorList>
    </citation>
    <scope>NUCLEOTIDE SEQUENCE</scope>
    <source>
        <strain evidence="9">NC_groundwater_1813_Pr3_B-0.1um_71_17</strain>
    </source>
</reference>
<evidence type="ECO:0000256" key="6">
    <source>
        <dbReference type="ARBA" id="ARBA00022884"/>
    </source>
</evidence>
<evidence type="ECO:0000256" key="3">
    <source>
        <dbReference type="ARBA" id="ARBA00022722"/>
    </source>
</evidence>
<evidence type="ECO:0000256" key="2">
    <source>
        <dbReference type="ARBA" id="ARBA00022694"/>
    </source>
</evidence>
<comment type="caution">
    <text evidence="9">The sequence shown here is derived from an EMBL/GenBank/DDBJ whole genome shotgun (WGS) entry which is preliminary data.</text>
</comment>
<dbReference type="EMBL" id="JACRIW010000081">
    <property type="protein sequence ID" value="MBI5170116.1"/>
    <property type="molecule type" value="Genomic_DNA"/>
</dbReference>
<keyword evidence="2 7" id="KW-0819">tRNA processing</keyword>
<dbReference type="PROSITE" id="PS00648">
    <property type="entry name" value="RIBONUCLEASE_P"/>
    <property type="match status" value="1"/>
</dbReference>
<comment type="subunit">
    <text evidence="7">Consists of a catalytic RNA component (M1 or rnpB) and a protein subunit.</text>
</comment>
<comment type="function">
    <text evidence="1 7">RNaseP catalyzes the removal of the 5'-leader sequence from pre-tRNA to produce the mature 5'-terminus. It can also cleave other RNA substrates such as 4.5S RNA. The protein component plays an auxiliary but essential role in vivo by binding to the 5'-leader sequence and broadening the substrate specificity of the ribozyme.</text>
</comment>
<dbReference type="InterPro" id="IPR020539">
    <property type="entry name" value="RNase_P_CS"/>
</dbReference>
<dbReference type="PANTHER" id="PTHR33992:SF1">
    <property type="entry name" value="RIBONUCLEASE P PROTEIN COMPONENT"/>
    <property type="match status" value="1"/>
</dbReference>
<keyword evidence="5 7" id="KW-0378">Hydrolase</keyword>